<evidence type="ECO:0000313" key="2">
    <source>
        <dbReference type="EMBL" id="CAF4593012.1"/>
    </source>
</evidence>
<evidence type="ECO:0000313" key="1">
    <source>
        <dbReference type="EMBL" id="CAF1655736.1"/>
    </source>
</evidence>
<feature type="non-terminal residue" evidence="1">
    <location>
        <position position="24"/>
    </location>
</feature>
<evidence type="ECO:0000313" key="3">
    <source>
        <dbReference type="Proteomes" id="UP000663829"/>
    </source>
</evidence>
<reference evidence="1" key="1">
    <citation type="submission" date="2021-02" db="EMBL/GenBank/DDBJ databases">
        <authorList>
            <person name="Nowell W R."/>
        </authorList>
    </citation>
    <scope>NUCLEOTIDE SEQUENCE</scope>
</reference>
<proteinExistence type="predicted"/>
<keyword evidence="3" id="KW-1185">Reference proteome</keyword>
<accession>A0A816EYJ8</accession>
<sequence>MVCRYLWRRSDQGNRDTVVVRKTN</sequence>
<dbReference type="AlphaFoldDB" id="A0A816EYJ8"/>
<gene>
    <name evidence="1" type="ORF">GPM918_LOCUS45745</name>
    <name evidence="2" type="ORF">SRO942_LOCUS48572</name>
</gene>
<dbReference type="EMBL" id="CAJOBC010125453">
    <property type="protein sequence ID" value="CAF4593012.1"/>
    <property type="molecule type" value="Genomic_DNA"/>
</dbReference>
<dbReference type="EMBL" id="CAJNOQ010053447">
    <property type="protein sequence ID" value="CAF1655736.1"/>
    <property type="molecule type" value="Genomic_DNA"/>
</dbReference>
<dbReference type="Proteomes" id="UP000663829">
    <property type="component" value="Unassembled WGS sequence"/>
</dbReference>
<dbReference type="Proteomes" id="UP000681722">
    <property type="component" value="Unassembled WGS sequence"/>
</dbReference>
<comment type="caution">
    <text evidence="1">The sequence shown here is derived from an EMBL/GenBank/DDBJ whole genome shotgun (WGS) entry which is preliminary data.</text>
</comment>
<protein>
    <submittedName>
        <fullName evidence="1">Uncharacterized protein</fullName>
    </submittedName>
</protein>
<name>A0A816EYJ8_9BILA</name>
<organism evidence="1 3">
    <name type="scientific">Didymodactylos carnosus</name>
    <dbReference type="NCBI Taxonomy" id="1234261"/>
    <lineage>
        <taxon>Eukaryota</taxon>
        <taxon>Metazoa</taxon>
        <taxon>Spiralia</taxon>
        <taxon>Gnathifera</taxon>
        <taxon>Rotifera</taxon>
        <taxon>Eurotatoria</taxon>
        <taxon>Bdelloidea</taxon>
        <taxon>Philodinida</taxon>
        <taxon>Philodinidae</taxon>
        <taxon>Didymodactylos</taxon>
    </lineage>
</organism>